<name>A0A6J8ERN2_MYTCO</name>
<keyword evidence="2" id="KW-1185">Reference proteome</keyword>
<dbReference type="Gene3D" id="2.120.10.30">
    <property type="entry name" value="TolB, C-terminal domain"/>
    <property type="match status" value="1"/>
</dbReference>
<evidence type="ECO:0000313" key="2">
    <source>
        <dbReference type="Proteomes" id="UP000507470"/>
    </source>
</evidence>
<gene>
    <name evidence="1" type="ORF">MCOR_54206</name>
</gene>
<dbReference type="Proteomes" id="UP000507470">
    <property type="component" value="Unassembled WGS sequence"/>
</dbReference>
<evidence type="ECO:0000313" key="1">
    <source>
        <dbReference type="EMBL" id="CAC5422135.1"/>
    </source>
</evidence>
<dbReference type="OrthoDB" id="6097744at2759"/>
<protein>
    <submittedName>
        <fullName evidence="1">TRIM2_3</fullName>
    </submittedName>
</protein>
<accession>A0A6J8ERN2</accession>
<dbReference type="InterPro" id="IPR011042">
    <property type="entry name" value="6-blade_b-propeller_TolB-like"/>
</dbReference>
<dbReference type="AlphaFoldDB" id="A0A6J8ERN2"/>
<reference evidence="1 2" key="1">
    <citation type="submission" date="2020-06" db="EMBL/GenBank/DDBJ databases">
        <authorList>
            <person name="Li R."/>
            <person name="Bekaert M."/>
        </authorList>
    </citation>
    <scope>NUCLEOTIDE SEQUENCE [LARGE SCALE GENOMIC DNA]</scope>
    <source>
        <strain evidence="2">wild</strain>
    </source>
</reference>
<proteinExistence type="predicted"/>
<sequence length="160" mass="17757">MKSSCYGIVHVDETLIFCGNVPNGIYKIDLNSNQTSVISCTILSATKSYIAYFNSKFYVTNDREHTITCFDNQGSVIWTYEDRINIVTPQGVSIDSNGNVFVACFHSNNVSVISPDGSRAKQVLDHKDGLHNPSALHYERTTNRLLIANNNGTVCLFKAQ</sequence>
<organism evidence="1 2">
    <name type="scientific">Mytilus coruscus</name>
    <name type="common">Sea mussel</name>
    <dbReference type="NCBI Taxonomy" id="42192"/>
    <lineage>
        <taxon>Eukaryota</taxon>
        <taxon>Metazoa</taxon>
        <taxon>Spiralia</taxon>
        <taxon>Lophotrochozoa</taxon>
        <taxon>Mollusca</taxon>
        <taxon>Bivalvia</taxon>
        <taxon>Autobranchia</taxon>
        <taxon>Pteriomorphia</taxon>
        <taxon>Mytilida</taxon>
        <taxon>Mytiloidea</taxon>
        <taxon>Mytilidae</taxon>
        <taxon>Mytilinae</taxon>
        <taxon>Mytilus</taxon>
    </lineage>
</organism>
<dbReference type="EMBL" id="CACVKT020009520">
    <property type="protein sequence ID" value="CAC5422135.1"/>
    <property type="molecule type" value="Genomic_DNA"/>
</dbReference>
<dbReference type="SUPFAM" id="SSF101898">
    <property type="entry name" value="NHL repeat"/>
    <property type="match status" value="1"/>
</dbReference>